<keyword evidence="1" id="KW-0472">Membrane</keyword>
<evidence type="ECO:0000313" key="3">
    <source>
        <dbReference type="Proteomes" id="UP000322139"/>
    </source>
</evidence>
<proteinExistence type="predicted"/>
<organism evidence="2 3">
    <name type="scientific">Bacillus infantis</name>
    <dbReference type="NCBI Taxonomy" id="324767"/>
    <lineage>
        <taxon>Bacteria</taxon>
        <taxon>Bacillati</taxon>
        <taxon>Bacillota</taxon>
        <taxon>Bacilli</taxon>
        <taxon>Bacillales</taxon>
        <taxon>Bacillaceae</taxon>
        <taxon>Bacillus</taxon>
    </lineage>
</organism>
<comment type="caution">
    <text evidence="2">The sequence shown here is derived from an EMBL/GenBank/DDBJ whole genome shotgun (WGS) entry which is preliminary data.</text>
</comment>
<dbReference type="AlphaFoldDB" id="A0A5D4R8A9"/>
<dbReference type="RefSeq" id="WP_148975502.1">
    <property type="nucleotide sequence ID" value="NZ_VTER01000007.1"/>
</dbReference>
<gene>
    <name evidence="2" type="ORF">FZD51_14905</name>
</gene>
<evidence type="ECO:0000256" key="1">
    <source>
        <dbReference type="SAM" id="Phobius"/>
    </source>
</evidence>
<dbReference type="Proteomes" id="UP000322139">
    <property type="component" value="Unassembled WGS sequence"/>
</dbReference>
<dbReference type="EMBL" id="VTER01000007">
    <property type="protein sequence ID" value="TYS46759.1"/>
    <property type="molecule type" value="Genomic_DNA"/>
</dbReference>
<reference evidence="2 3" key="1">
    <citation type="submission" date="2019-08" db="EMBL/GenBank/DDBJ databases">
        <title>Bacillus genomes from the desert of Cuatro Cienegas, Coahuila.</title>
        <authorList>
            <person name="Olmedo-Alvarez G."/>
        </authorList>
    </citation>
    <scope>NUCLEOTIDE SEQUENCE [LARGE SCALE GENOMIC DNA]</scope>
    <source>
        <strain evidence="2 3">CH446_14T</strain>
    </source>
</reference>
<protein>
    <submittedName>
        <fullName evidence="2">Uncharacterized protein</fullName>
    </submittedName>
</protein>
<feature type="transmembrane region" description="Helical" evidence="1">
    <location>
        <begin position="6"/>
        <end position="25"/>
    </location>
</feature>
<sequence>MEFVIGLLSGVVFFILLGVVFINGYKMGIKRKPDPIAKPTDEEIRRNESLQKSFEKLMNYDVTTAYKRKKV</sequence>
<evidence type="ECO:0000313" key="2">
    <source>
        <dbReference type="EMBL" id="TYS46759.1"/>
    </source>
</evidence>
<keyword evidence="1" id="KW-0812">Transmembrane</keyword>
<accession>A0A5D4R8A9</accession>
<keyword evidence="1" id="KW-1133">Transmembrane helix</keyword>
<name>A0A5D4R8A9_9BACI</name>